<feature type="region of interest" description="Disordered" evidence="1">
    <location>
        <begin position="1"/>
        <end position="28"/>
    </location>
</feature>
<name>A0AAE1ELA1_PETCI</name>
<protein>
    <submittedName>
        <fullName evidence="2">Uncharacterized protein</fullName>
    </submittedName>
</protein>
<keyword evidence="3" id="KW-1185">Reference proteome</keyword>
<dbReference type="AlphaFoldDB" id="A0AAE1ELA1"/>
<proteinExistence type="predicted"/>
<accession>A0AAE1ELA1</accession>
<reference evidence="2" key="1">
    <citation type="submission" date="2023-10" db="EMBL/GenBank/DDBJ databases">
        <title>Genome assemblies of two species of porcelain crab, Petrolisthes cinctipes and Petrolisthes manimaculis (Anomura: Porcellanidae).</title>
        <authorList>
            <person name="Angst P."/>
        </authorList>
    </citation>
    <scope>NUCLEOTIDE SEQUENCE</scope>
    <source>
        <strain evidence="2">PB745_01</strain>
        <tissue evidence="2">Gill</tissue>
    </source>
</reference>
<gene>
    <name evidence="2" type="ORF">Pcinc_039999</name>
</gene>
<dbReference type="Proteomes" id="UP001286313">
    <property type="component" value="Unassembled WGS sequence"/>
</dbReference>
<dbReference type="EMBL" id="JAWQEG010006954">
    <property type="protein sequence ID" value="KAK3853466.1"/>
    <property type="molecule type" value="Genomic_DNA"/>
</dbReference>
<evidence type="ECO:0000256" key="1">
    <source>
        <dbReference type="SAM" id="MobiDB-lite"/>
    </source>
</evidence>
<sequence length="89" mass="9367">MRQARMDGQVRQAGRQAGRSPGWTDGRAGWRRLAARNDTFVGPEDSSPTDFFTVKILRVGRVGGALEPIGGVLVMGGSVLLAEGVGVVS</sequence>
<evidence type="ECO:0000313" key="2">
    <source>
        <dbReference type="EMBL" id="KAK3853466.1"/>
    </source>
</evidence>
<comment type="caution">
    <text evidence="2">The sequence shown here is derived from an EMBL/GenBank/DDBJ whole genome shotgun (WGS) entry which is preliminary data.</text>
</comment>
<organism evidence="2 3">
    <name type="scientific">Petrolisthes cinctipes</name>
    <name type="common">Flat porcelain crab</name>
    <dbReference type="NCBI Taxonomy" id="88211"/>
    <lineage>
        <taxon>Eukaryota</taxon>
        <taxon>Metazoa</taxon>
        <taxon>Ecdysozoa</taxon>
        <taxon>Arthropoda</taxon>
        <taxon>Crustacea</taxon>
        <taxon>Multicrustacea</taxon>
        <taxon>Malacostraca</taxon>
        <taxon>Eumalacostraca</taxon>
        <taxon>Eucarida</taxon>
        <taxon>Decapoda</taxon>
        <taxon>Pleocyemata</taxon>
        <taxon>Anomura</taxon>
        <taxon>Galatheoidea</taxon>
        <taxon>Porcellanidae</taxon>
        <taxon>Petrolisthes</taxon>
    </lineage>
</organism>
<evidence type="ECO:0000313" key="3">
    <source>
        <dbReference type="Proteomes" id="UP001286313"/>
    </source>
</evidence>